<evidence type="ECO:0000313" key="11">
    <source>
        <dbReference type="EMBL" id="CAL7935403.1"/>
    </source>
</evidence>
<evidence type="ECO:0000256" key="5">
    <source>
        <dbReference type="ARBA" id="ARBA00022989"/>
    </source>
</evidence>
<dbReference type="PANTHER" id="PTHR48041:SF61">
    <property type="entry name" value="SD03967P"/>
    <property type="match status" value="1"/>
</dbReference>
<feature type="domain" description="ABC-2 type transporter transmembrane" evidence="9">
    <location>
        <begin position="257"/>
        <end position="463"/>
    </location>
</feature>
<dbReference type="InterPro" id="IPR003439">
    <property type="entry name" value="ABC_transporter-like_ATP-bd"/>
</dbReference>
<keyword evidence="5 7" id="KW-1133">Transmembrane helix</keyword>
<feature type="transmembrane region" description="Helical" evidence="7">
    <location>
        <begin position="502"/>
        <end position="522"/>
    </location>
</feature>
<dbReference type="InterPro" id="IPR027417">
    <property type="entry name" value="P-loop_NTPase"/>
</dbReference>
<dbReference type="Proteomes" id="UP001642520">
    <property type="component" value="Unassembled WGS sequence"/>
</dbReference>
<feature type="transmembrane region" description="Helical" evidence="7">
    <location>
        <begin position="351"/>
        <end position="375"/>
    </location>
</feature>
<sequence length="527" mass="59203">MECLQLQTEVKGVKGKVLVNGKVRVPYSERWKRTSCYIQQESLMRTKITVGEAMTLTAHLKLGYAISSAYKHTQVLQLLEILGLSHCYDTLCGKLSGGQKKRLDIALELLSNPSVLFLDEPTTGLDSSSCSQCVALLARLAKMERRTVICTIHQPSALILEMFDAIYAVADGHCIYKGPVKSLLPHMSSIGVDCPPYHNPADFLLEVAIGDYGITVDKLATAVDTISQDDKSITYANRQQLEENAEEPPLPAGFIAQCYLLYKRQLLCLKRDHTLLVVRLLCHLLIGVIFGYLYMGSGYRANGVLANYVYLYGSLLLVVYTGKMAVTLAFPVEMRILSREHFNRWYRLAPYYISMLLVEIPFQASCVATYLAVSYWLTGQPVETPRIISFVVFAISASLTAQAWGFFIGATTPVRIAVFAGPIIAVLFSVFGFCIRYMDTPIMFRWMFHISYFRAGFHSLLHTVYGFGRLDLKCDDFYCHYKKPTQFLKEMDIVDTSVANNLILILGIGVLMHLLTASALWCKLNRR</sequence>
<dbReference type="InterPro" id="IPR013525">
    <property type="entry name" value="ABC2_TM"/>
</dbReference>
<organism evidence="11 12">
    <name type="scientific">Xylocopa violacea</name>
    <name type="common">Violet carpenter bee</name>
    <name type="synonym">Apis violacea</name>
    <dbReference type="NCBI Taxonomy" id="135666"/>
    <lineage>
        <taxon>Eukaryota</taxon>
        <taxon>Metazoa</taxon>
        <taxon>Ecdysozoa</taxon>
        <taxon>Arthropoda</taxon>
        <taxon>Hexapoda</taxon>
        <taxon>Insecta</taxon>
        <taxon>Pterygota</taxon>
        <taxon>Neoptera</taxon>
        <taxon>Endopterygota</taxon>
        <taxon>Hymenoptera</taxon>
        <taxon>Apocrita</taxon>
        <taxon>Aculeata</taxon>
        <taxon>Apoidea</taxon>
        <taxon>Anthophila</taxon>
        <taxon>Apidae</taxon>
        <taxon>Xylocopa</taxon>
        <taxon>Xylocopa</taxon>
    </lineage>
</organism>
<gene>
    <name evidence="11" type="ORF">XYLVIOL_LOCUS1570</name>
</gene>
<evidence type="ECO:0000313" key="12">
    <source>
        <dbReference type="Proteomes" id="UP001642520"/>
    </source>
</evidence>
<dbReference type="Pfam" id="PF00005">
    <property type="entry name" value="ABC_tran"/>
    <property type="match status" value="1"/>
</dbReference>
<feature type="transmembrane region" description="Helical" evidence="7">
    <location>
        <begin position="274"/>
        <end position="295"/>
    </location>
</feature>
<evidence type="ECO:0000259" key="8">
    <source>
        <dbReference type="Pfam" id="PF00005"/>
    </source>
</evidence>
<evidence type="ECO:0000256" key="3">
    <source>
        <dbReference type="ARBA" id="ARBA00022448"/>
    </source>
</evidence>
<feature type="transmembrane region" description="Helical" evidence="7">
    <location>
        <begin position="307"/>
        <end position="330"/>
    </location>
</feature>
<evidence type="ECO:0000256" key="4">
    <source>
        <dbReference type="ARBA" id="ARBA00022692"/>
    </source>
</evidence>
<keyword evidence="4 7" id="KW-0812">Transmembrane</keyword>
<dbReference type="SUPFAM" id="SSF52540">
    <property type="entry name" value="P-loop containing nucleoside triphosphate hydrolases"/>
    <property type="match status" value="1"/>
</dbReference>
<dbReference type="EMBL" id="CAXAJV020001283">
    <property type="protein sequence ID" value="CAL7935403.1"/>
    <property type="molecule type" value="Genomic_DNA"/>
</dbReference>
<dbReference type="InterPro" id="IPR050352">
    <property type="entry name" value="ABCG_transporters"/>
</dbReference>
<dbReference type="PANTHER" id="PTHR48041">
    <property type="entry name" value="ABC TRANSPORTER G FAMILY MEMBER 28"/>
    <property type="match status" value="1"/>
</dbReference>
<evidence type="ECO:0000256" key="1">
    <source>
        <dbReference type="ARBA" id="ARBA00004141"/>
    </source>
</evidence>
<evidence type="ECO:0000259" key="9">
    <source>
        <dbReference type="Pfam" id="PF01061"/>
    </source>
</evidence>
<feature type="transmembrane region" description="Helical" evidence="7">
    <location>
        <begin position="387"/>
        <end position="409"/>
    </location>
</feature>
<evidence type="ECO:0000259" key="10">
    <source>
        <dbReference type="Pfam" id="PF19055"/>
    </source>
</evidence>
<dbReference type="Pfam" id="PF19055">
    <property type="entry name" value="ABC2_membrane_7"/>
    <property type="match status" value="1"/>
</dbReference>
<reference evidence="11 12" key="1">
    <citation type="submission" date="2024-08" db="EMBL/GenBank/DDBJ databases">
        <authorList>
            <person name="Will J Nash"/>
            <person name="Angela Man"/>
            <person name="Seanna McTaggart"/>
            <person name="Kendall Baker"/>
            <person name="Tom Barker"/>
            <person name="Leah Catchpole"/>
            <person name="Alex Durrant"/>
            <person name="Karim Gharbi"/>
            <person name="Naomi Irish"/>
            <person name="Gemy Kaithakottil"/>
            <person name="Debby Ku"/>
            <person name="Aaliyah Providence"/>
            <person name="Felix Shaw"/>
            <person name="David Swarbreck"/>
            <person name="Chris Watkins"/>
            <person name="Ann M. McCartney"/>
            <person name="Giulio Formenti"/>
            <person name="Alice Mouton"/>
            <person name="Noel Vella"/>
            <person name="Bjorn M von Reumont"/>
            <person name="Adriana Vella"/>
            <person name="Wilfried Haerty"/>
        </authorList>
    </citation>
    <scope>NUCLEOTIDE SEQUENCE [LARGE SCALE GENOMIC DNA]</scope>
</reference>
<dbReference type="InterPro" id="IPR043926">
    <property type="entry name" value="ABCG_dom"/>
</dbReference>
<feature type="transmembrane region" description="Helical" evidence="7">
    <location>
        <begin position="416"/>
        <end position="438"/>
    </location>
</feature>
<comment type="caution">
    <text evidence="11">The sequence shown here is derived from an EMBL/GenBank/DDBJ whole genome shotgun (WGS) entry which is preliminary data.</text>
</comment>
<evidence type="ECO:0000256" key="6">
    <source>
        <dbReference type="ARBA" id="ARBA00023136"/>
    </source>
</evidence>
<comment type="similarity">
    <text evidence="2">Belongs to the ABC transporter superfamily. ABCG family. Eye pigment precursor importer (TC 3.A.1.204) subfamily.</text>
</comment>
<proteinExistence type="inferred from homology"/>
<feature type="domain" description="ABC transporter" evidence="8">
    <location>
        <begin position="9"/>
        <end position="123"/>
    </location>
</feature>
<dbReference type="PROSITE" id="PS00211">
    <property type="entry name" value="ABC_TRANSPORTER_1"/>
    <property type="match status" value="1"/>
</dbReference>
<dbReference type="InterPro" id="IPR017871">
    <property type="entry name" value="ABC_transporter-like_CS"/>
</dbReference>
<accession>A0ABP1N6X7</accession>
<comment type="subcellular location">
    <subcellularLocation>
        <location evidence="1">Membrane</location>
        <topology evidence="1">Multi-pass membrane protein</topology>
    </subcellularLocation>
</comment>
<protein>
    <recommendedName>
        <fullName evidence="13">ATP-binding cassette sub-family G member 1</fullName>
    </recommendedName>
</protein>
<evidence type="ECO:0000256" key="7">
    <source>
        <dbReference type="SAM" id="Phobius"/>
    </source>
</evidence>
<name>A0ABP1N6X7_XYLVO</name>
<keyword evidence="12" id="KW-1185">Reference proteome</keyword>
<keyword evidence="6 7" id="KW-0472">Membrane</keyword>
<dbReference type="Pfam" id="PF01061">
    <property type="entry name" value="ABC2_membrane"/>
    <property type="match status" value="1"/>
</dbReference>
<evidence type="ECO:0000256" key="2">
    <source>
        <dbReference type="ARBA" id="ARBA00005814"/>
    </source>
</evidence>
<evidence type="ECO:0008006" key="13">
    <source>
        <dbReference type="Google" id="ProtNLM"/>
    </source>
</evidence>
<dbReference type="Gene3D" id="3.40.50.300">
    <property type="entry name" value="P-loop containing nucleotide triphosphate hydrolases"/>
    <property type="match status" value="1"/>
</dbReference>
<feature type="domain" description="ABC transporter family G" evidence="10">
    <location>
        <begin position="153"/>
        <end position="209"/>
    </location>
</feature>
<keyword evidence="3" id="KW-0813">Transport</keyword>